<dbReference type="SUPFAM" id="SSF53448">
    <property type="entry name" value="Nucleotide-diphospho-sugar transferases"/>
    <property type="match status" value="1"/>
</dbReference>
<dbReference type="STRING" id="1121131.SAMN02745229_02641"/>
<keyword evidence="3" id="KW-1185">Reference proteome</keyword>
<gene>
    <name evidence="2" type="ORF">SAMN02745229_02641</name>
</gene>
<feature type="domain" description="Glycosyltransferase 2-like" evidence="1">
    <location>
        <begin position="5"/>
        <end position="122"/>
    </location>
</feature>
<reference evidence="3" key="1">
    <citation type="submission" date="2016-11" db="EMBL/GenBank/DDBJ databases">
        <authorList>
            <person name="Varghese N."/>
            <person name="Submissions S."/>
        </authorList>
    </citation>
    <scope>NUCLEOTIDE SEQUENCE [LARGE SCALE GENOMIC DNA]</scope>
    <source>
        <strain evidence="3">DSM 3071</strain>
    </source>
</reference>
<dbReference type="PANTHER" id="PTHR43685">
    <property type="entry name" value="GLYCOSYLTRANSFERASE"/>
    <property type="match status" value="1"/>
</dbReference>
<dbReference type="Gene3D" id="3.90.550.10">
    <property type="entry name" value="Spore Coat Polysaccharide Biosynthesis Protein SpsA, Chain A"/>
    <property type="match status" value="1"/>
</dbReference>
<dbReference type="GeneID" id="89511157"/>
<dbReference type="EMBL" id="FQXK01000022">
    <property type="protein sequence ID" value="SHI27359.1"/>
    <property type="molecule type" value="Genomic_DNA"/>
</dbReference>
<dbReference type="GO" id="GO:0016740">
    <property type="term" value="F:transferase activity"/>
    <property type="evidence" value="ECO:0007669"/>
    <property type="project" value="UniProtKB-KW"/>
</dbReference>
<accession>A0A1M5ZTD6</accession>
<dbReference type="PANTHER" id="PTHR43685:SF2">
    <property type="entry name" value="GLYCOSYLTRANSFERASE 2-LIKE DOMAIN-CONTAINING PROTEIN"/>
    <property type="match status" value="1"/>
</dbReference>
<dbReference type="Pfam" id="PF00535">
    <property type="entry name" value="Glycos_transf_2"/>
    <property type="match status" value="1"/>
</dbReference>
<organism evidence="2 3">
    <name type="scientific">Butyrivibrio fibrisolvens DSM 3071</name>
    <dbReference type="NCBI Taxonomy" id="1121131"/>
    <lineage>
        <taxon>Bacteria</taxon>
        <taxon>Bacillati</taxon>
        <taxon>Bacillota</taxon>
        <taxon>Clostridia</taxon>
        <taxon>Lachnospirales</taxon>
        <taxon>Lachnospiraceae</taxon>
        <taxon>Butyrivibrio</taxon>
    </lineage>
</organism>
<proteinExistence type="predicted"/>
<evidence type="ECO:0000259" key="1">
    <source>
        <dbReference type="Pfam" id="PF00535"/>
    </source>
</evidence>
<dbReference type="InterPro" id="IPR029044">
    <property type="entry name" value="Nucleotide-diphossugar_trans"/>
</dbReference>
<dbReference type="AlphaFoldDB" id="A0A1M5ZTD6"/>
<evidence type="ECO:0000313" key="3">
    <source>
        <dbReference type="Proteomes" id="UP000184278"/>
    </source>
</evidence>
<dbReference type="Proteomes" id="UP000184278">
    <property type="component" value="Unassembled WGS sequence"/>
</dbReference>
<keyword evidence="2" id="KW-0808">Transferase</keyword>
<dbReference type="InterPro" id="IPR050834">
    <property type="entry name" value="Glycosyltransf_2"/>
</dbReference>
<evidence type="ECO:0000313" key="2">
    <source>
        <dbReference type="EMBL" id="SHI27359.1"/>
    </source>
</evidence>
<dbReference type="CDD" id="cd00761">
    <property type="entry name" value="Glyco_tranf_GTA_type"/>
    <property type="match status" value="1"/>
</dbReference>
<sequence length="362" mass="41106">MFDVSVIVPMYNARKYIVDCVNGLLRQSLDSVEVIIVNDCSSDDSMKLCKKYFGNNERVQLIDQPRNMGPGAARNAGIAVARGEYIAFADSDDAVRPDAYKAMYDAAKEADADVIHVTGALIQTVDDAPDNLGMLTDDKLYRVTLDEGDRPDKLTILSDNVEDRLKEWHLHHIHWSIWNKLYRRSFIEDNNLRFGDTKMAEDQVFCLGCLLKARKYAKLPGEWYLYRIGGASLTRGQKQVKTLINALTTQMKITKLIDDTVKGVPYLESNKSKIDEIKTYVLNLLESSYIQPACGKIGAKELYECKELKELFNNNFGDLSDFALFEFLNSHDDVKDVIDVNEMLNIPSFWKSRKEAEEKGAQ</sequence>
<protein>
    <submittedName>
        <fullName evidence="2">Glycosyl transferase family 2</fullName>
    </submittedName>
</protein>
<dbReference type="OrthoDB" id="2002035at2"/>
<dbReference type="InterPro" id="IPR001173">
    <property type="entry name" value="Glyco_trans_2-like"/>
</dbReference>
<dbReference type="RefSeq" id="WP_073388452.1">
    <property type="nucleotide sequence ID" value="NZ_FQXK01000022.1"/>
</dbReference>
<name>A0A1M5ZTD6_BUTFI</name>